<comment type="caution">
    <text evidence="3">The sequence shown here is derived from an EMBL/GenBank/DDBJ whole genome shotgun (WGS) entry which is preliminary data.</text>
</comment>
<dbReference type="EMBL" id="ASPP01019992">
    <property type="protein sequence ID" value="ETO14526.1"/>
    <property type="molecule type" value="Genomic_DNA"/>
</dbReference>
<evidence type="ECO:0000259" key="2">
    <source>
        <dbReference type="PROSITE" id="PS50853"/>
    </source>
</evidence>
<feature type="region of interest" description="Disordered" evidence="1">
    <location>
        <begin position="223"/>
        <end position="270"/>
    </location>
</feature>
<dbReference type="PROSITE" id="PS50853">
    <property type="entry name" value="FN3"/>
    <property type="match status" value="1"/>
</dbReference>
<sequence>MPEYQGWYEAISEPPTYTMVTNRQQSRFRFLKNGVAYTFKVFAVNPVARRESEWSSPVHPSTGANKTEYLREKKRVACLMREKVLQERKLRKQKKAQEQQAIHQKKREDLQNLEEKETRNELRKKFDRKKKREGKLAERERKKQQERTERQKKMDEITFFVWIKLEQRKKVLSNKRRISMIHRERINDMQVQWTARGRNPNTVSSMVAQSMAAADKSKIKALKAKTDKDSLTLTSPEKNKSGKSNSSEQSPKKSQTKKQRPDTKEDEKMD</sequence>
<gene>
    <name evidence="3" type="ORF">RFI_22841</name>
</gene>
<reference evidence="3 4" key="1">
    <citation type="journal article" date="2013" name="Curr. Biol.">
        <title>The Genome of the Foraminiferan Reticulomyxa filosa.</title>
        <authorList>
            <person name="Glockner G."/>
            <person name="Hulsmann N."/>
            <person name="Schleicher M."/>
            <person name="Noegel A.A."/>
            <person name="Eichinger L."/>
            <person name="Gallinger C."/>
            <person name="Pawlowski J."/>
            <person name="Sierra R."/>
            <person name="Euteneuer U."/>
            <person name="Pillet L."/>
            <person name="Moustafa A."/>
            <person name="Platzer M."/>
            <person name="Groth M."/>
            <person name="Szafranski K."/>
            <person name="Schliwa M."/>
        </authorList>
    </citation>
    <scope>NUCLEOTIDE SEQUENCE [LARGE SCALE GENOMIC DNA]</scope>
</reference>
<feature type="compositionally biased region" description="Basic and acidic residues" evidence="1">
    <location>
        <begin position="259"/>
        <end position="270"/>
    </location>
</feature>
<dbReference type="Proteomes" id="UP000023152">
    <property type="component" value="Unassembled WGS sequence"/>
</dbReference>
<accession>X6MLK3</accession>
<evidence type="ECO:0000256" key="1">
    <source>
        <dbReference type="SAM" id="MobiDB-lite"/>
    </source>
</evidence>
<proteinExistence type="predicted"/>
<feature type="domain" description="Fibronectin type-III" evidence="2">
    <location>
        <begin position="1"/>
        <end position="65"/>
    </location>
</feature>
<feature type="compositionally biased region" description="Basic and acidic residues" evidence="1">
    <location>
        <begin position="106"/>
        <end position="124"/>
    </location>
</feature>
<feature type="compositionally biased region" description="Basic and acidic residues" evidence="1">
    <location>
        <begin position="134"/>
        <end position="151"/>
    </location>
</feature>
<organism evidence="3 4">
    <name type="scientific">Reticulomyxa filosa</name>
    <dbReference type="NCBI Taxonomy" id="46433"/>
    <lineage>
        <taxon>Eukaryota</taxon>
        <taxon>Sar</taxon>
        <taxon>Rhizaria</taxon>
        <taxon>Retaria</taxon>
        <taxon>Foraminifera</taxon>
        <taxon>Monothalamids</taxon>
        <taxon>Reticulomyxidae</taxon>
        <taxon>Reticulomyxa</taxon>
    </lineage>
</organism>
<feature type="region of interest" description="Disordered" evidence="1">
    <location>
        <begin position="89"/>
        <end position="151"/>
    </location>
</feature>
<dbReference type="InterPro" id="IPR003961">
    <property type="entry name" value="FN3_dom"/>
</dbReference>
<evidence type="ECO:0000313" key="3">
    <source>
        <dbReference type="EMBL" id="ETO14526.1"/>
    </source>
</evidence>
<dbReference type="CDD" id="cd00063">
    <property type="entry name" value="FN3"/>
    <property type="match status" value="1"/>
</dbReference>
<name>X6MLK3_RETFI</name>
<keyword evidence="4" id="KW-1185">Reference proteome</keyword>
<dbReference type="AlphaFoldDB" id="X6MLK3"/>
<protein>
    <recommendedName>
        <fullName evidence="2">Fibronectin type-III domain-containing protein</fullName>
    </recommendedName>
</protein>
<evidence type="ECO:0000313" key="4">
    <source>
        <dbReference type="Proteomes" id="UP000023152"/>
    </source>
</evidence>